<dbReference type="Proteomes" id="UP000285301">
    <property type="component" value="Unassembled WGS sequence"/>
</dbReference>
<sequence length="538" mass="62352">MVWSANKLNAYIDRLIPHLAFKKALTNLQHYEDFAYLITNEHRDYVIDYCLDQIIAKFAREEDTDESELFEDFEMVAGFFINICANWPFIVSSELQSENGQKRCRLLLILKSLFSLRQAYKHITVARHLASMSVWDDMLARFNDGDVEIRIICLDIASVLLKTESSYKVITDMRKCIARRLLDRRFKVRLKAIHVVENVASVSAEKVCCPKLMKNFASRCADTSKLTRFSALVSNATVHQILAHYSITDKIFVNHVFKVSSACLERYKAYEVEEEEKIHVETVFQKILVEFHISNTERKVKNFVRLIKHSTNDALRSIAAMFLFHRRMRNAILRILNLLAQSTKLAMLQLSKCLDSIANYLHVPDVEDHEMLNFLFRNRIKNDTNLIENLRKVFGDNCLSQESMKQALKQLHEKVDEFEFNDWSAEDEHHLIDVLVLRSGFLLIDETFLLCLLSELNTLPDVYNIRSASLLTLLSVCYPQYFRLESIKKALASLNLKLIITLSNDAFTSLARFDENVNATFRTIIENTIPFASSSPEY</sequence>
<dbReference type="AlphaFoldDB" id="A0A3S3PG58"/>
<dbReference type="EMBL" id="NCKU01001665">
    <property type="protein sequence ID" value="RWS11536.1"/>
    <property type="molecule type" value="Genomic_DNA"/>
</dbReference>
<proteinExistence type="predicted"/>
<dbReference type="Pfam" id="PF20168">
    <property type="entry name" value="PDS5"/>
    <property type="match status" value="1"/>
</dbReference>
<gene>
    <name evidence="3" type="ORF">B4U79_17503</name>
    <name evidence="2" type="ORF">B4U79_17504</name>
    <name evidence="1" type="ORF">B4U79_17519</name>
</gene>
<dbReference type="SUPFAM" id="SSF48371">
    <property type="entry name" value="ARM repeat"/>
    <property type="match status" value="1"/>
</dbReference>
<accession>A0A3S3PG58</accession>
<keyword evidence="4" id="KW-1185">Reference proteome</keyword>
<dbReference type="OrthoDB" id="6533362at2759"/>
<comment type="caution">
    <text evidence="3">The sequence shown here is derived from an EMBL/GenBank/DDBJ whole genome shotgun (WGS) entry which is preliminary data.</text>
</comment>
<evidence type="ECO:0000313" key="3">
    <source>
        <dbReference type="EMBL" id="RWS11745.1"/>
    </source>
</evidence>
<reference evidence="3 4" key="1">
    <citation type="journal article" date="2018" name="Gigascience">
        <title>Genomes of trombidid mites reveal novel predicted allergens and laterally-transferred genes associated with secondary metabolism.</title>
        <authorList>
            <person name="Dong X."/>
            <person name="Chaisiri K."/>
            <person name="Xia D."/>
            <person name="Armstrong S.D."/>
            <person name="Fang Y."/>
            <person name="Donnelly M.J."/>
            <person name="Kadowaki T."/>
            <person name="McGarry J.W."/>
            <person name="Darby A.C."/>
            <person name="Makepeace B.L."/>
        </authorList>
    </citation>
    <scope>NUCLEOTIDE SEQUENCE [LARGE SCALE GENOMIC DNA]</scope>
    <source>
        <strain evidence="3">UoL-WK</strain>
    </source>
</reference>
<evidence type="ECO:0000313" key="4">
    <source>
        <dbReference type="Proteomes" id="UP000285301"/>
    </source>
</evidence>
<evidence type="ECO:0000313" key="2">
    <source>
        <dbReference type="EMBL" id="RWS11712.1"/>
    </source>
</evidence>
<reference evidence="3" key="2">
    <citation type="submission" date="2018-11" db="EMBL/GenBank/DDBJ databases">
        <title>Trombidioid mite genomics.</title>
        <authorList>
            <person name="Dong X."/>
        </authorList>
    </citation>
    <scope>NUCLEOTIDE SEQUENCE</scope>
    <source>
        <strain evidence="3">UoL-WK</strain>
    </source>
</reference>
<protein>
    <submittedName>
        <fullName evidence="3">Uncharacterized protein</fullName>
    </submittedName>
</protein>
<organism evidence="3 4">
    <name type="scientific">Dinothrombium tinctorium</name>
    <dbReference type="NCBI Taxonomy" id="1965070"/>
    <lineage>
        <taxon>Eukaryota</taxon>
        <taxon>Metazoa</taxon>
        <taxon>Ecdysozoa</taxon>
        <taxon>Arthropoda</taxon>
        <taxon>Chelicerata</taxon>
        <taxon>Arachnida</taxon>
        <taxon>Acari</taxon>
        <taxon>Acariformes</taxon>
        <taxon>Trombidiformes</taxon>
        <taxon>Prostigmata</taxon>
        <taxon>Anystina</taxon>
        <taxon>Parasitengona</taxon>
        <taxon>Trombidioidea</taxon>
        <taxon>Trombidiidae</taxon>
        <taxon>Dinothrombium</taxon>
    </lineage>
</organism>
<dbReference type="EMBL" id="NCKU01001581">
    <property type="protein sequence ID" value="RWS11745.1"/>
    <property type="molecule type" value="Genomic_DNA"/>
</dbReference>
<name>A0A3S3PG58_9ACAR</name>
<dbReference type="EMBL" id="NCKU01001597">
    <property type="protein sequence ID" value="RWS11712.1"/>
    <property type="molecule type" value="Genomic_DNA"/>
</dbReference>
<dbReference type="InterPro" id="IPR016024">
    <property type="entry name" value="ARM-type_fold"/>
</dbReference>
<evidence type="ECO:0000313" key="1">
    <source>
        <dbReference type="EMBL" id="RWS11536.1"/>
    </source>
</evidence>